<evidence type="ECO:0000313" key="4">
    <source>
        <dbReference type="Proteomes" id="UP000187735"/>
    </source>
</evidence>
<dbReference type="AlphaFoldDB" id="A0A1P8WM58"/>
<evidence type="ECO:0000259" key="2">
    <source>
        <dbReference type="Pfam" id="PF13205"/>
    </source>
</evidence>
<sequence length="940" mass="100156">MKLLPQIFRAPAQLRRRRSANSRSVAEVAQAVELLQQRTLLAAAQTFSPVDGSQDVLPDTNLVITFDESVQKGNGNFVIVRGTDNSVFETIPVTSPFVSINGNQLVVDLPGNLDHATEYFVQIDPAAVLDLEGNTINGINGPFTWRFSTMTDVSVVPFWDGDATFPQAESATHNLFGGPAVASDNITVRHETSTVRGGEGALRADVLIAESGFGFFGPALAGFGPDSSYIDTRDITPFEQLEFQIKNETNAPFTLKLELKDYRDLNQVGTAHRASTSFSISADNRWTSFSVPLDLANQIWDISGSPDLTRARQVLFVVEAGGTQAVGGSIFVDEVNFIEPGGPVSINSLSNNQLLARLAERSFRSLWGSRDQATGLVPAVSTFADQMGLNSTAMLVRTLPGAVERGWITKTEAESYGAKLLTTLNSVMNDSQHLPPRTLDRVTLEPIGQREESSVDAAFMFLGLTQFAATPGLSSTLATGINNLLDRFDFSPFSSANGWKLAFTYDVGARTGELTAGTYDGYSTEVYVISLAAHLAETGHVDITTQFHSANRIPAVLNGGNDPYLVHPSTEFRSPFLQWLFPLFVDVQNRGLTTYPDQASAINPFDNAVRYQLDVNQTLAARGLPLQLDAADDGTGNRYITASAFNNFGEPNLTMPWSSGFVLAADSTTAGSAIRDYVSQSLVGPFGPVDSARLSPQSATATSYNGRYDLWNSSLWLAATLEHLYDDNALLTNQTEVDAALDKVFVNSGGSGPAGDVDGDSDFDASDSFLIHLVKLSGTNVQIDQSKGSSTLSGADIRSNINQLGLAADVDGSGEFTASDSFLIQLVKLSGTNSQIDQSKGASSLTAAQIRINVNALGDAGGGSASRLSRRVAGSGVSNAASSDASLATYVSSDAPDQSLFATAASLPPSSVNGQVLDTPPEDSDAVLSDFRCWIDAIHG</sequence>
<dbReference type="Gene3D" id="2.60.120.430">
    <property type="entry name" value="Galactose-binding lectin"/>
    <property type="match status" value="1"/>
</dbReference>
<proteinExistence type="predicted"/>
<keyword evidence="4" id="KW-1185">Reference proteome</keyword>
<dbReference type="InterPro" id="IPR032812">
    <property type="entry name" value="SbsA_Ig"/>
</dbReference>
<feature type="domain" description="SbsA Ig-like" evidence="2">
    <location>
        <begin position="46"/>
        <end position="149"/>
    </location>
</feature>
<dbReference type="Gene3D" id="1.50.10.140">
    <property type="match status" value="1"/>
</dbReference>
<dbReference type="SUPFAM" id="SSF49785">
    <property type="entry name" value="Galactose-binding domain-like"/>
    <property type="match status" value="1"/>
</dbReference>
<dbReference type="Proteomes" id="UP000187735">
    <property type="component" value="Chromosome"/>
</dbReference>
<dbReference type="InterPro" id="IPR014755">
    <property type="entry name" value="Cu-Rt/internalin_Ig-like"/>
</dbReference>
<gene>
    <name evidence="3" type="ORF">Fuma_04789</name>
</gene>
<dbReference type="EMBL" id="CP017641">
    <property type="protein sequence ID" value="APZ95134.1"/>
    <property type="molecule type" value="Genomic_DNA"/>
</dbReference>
<dbReference type="InterPro" id="IPR008979">
    <property type="entry name" value="Galactose-bd-like_sf"/>
</dbReference>
<accession>A0A1P8WM58</accession>
<dbReference type="OrthoDB" id="223469at2"/>
<organism evidence="3 4">
    <name type="scientific">Fuerstiella marisgermanici</name>
    <dbReference type="NCBI Taxonomy" id="1891926"/>
    <lineage>
        <taxon>Bacteria</taxon>
        <taxon>Pseudomonadati</taxon>
        <taxon>Planctomycetota</taxon>
        <taxon>Planctomycetia</taxon>
        <taxon>Planctomycetales</taxon>
        <taxon>Planctomycetaceae</taxon>
        <taxon>Fuerstiella</taxon>
    </lineage>
</organism>
<dbReference type="Gene3D" id="2.60.40.1220">
    <property type="match status" value="1"/>
</dbReference>
<dbReference type="RefSeq" id="WP_077026343.1">
    <property type="nucleotide sequence ID" value="NZ_CP017641.1"/>
</dbReference>
<reference evidence="3 4" key="1">
    <citation type="journal article" date="2016" name="Front. Microbiol.">
        <title>Fuerstia marisgermanicae gen. nov., sp. nov., an Unusual Member of the Phylum Planctomycetes from the German Wadden Sea.</title>
        <authorList>
            <person name="Kohn T."/>
            <person name="Heuer A."/>
            <person name="Jogler M."/>
            <person name="Vollmers J."/>
            <person name="Boedeker C."/>
            <person name="Bunk B."/>
            <person name="Rast P."/>
            <person name="Borchert D."/>
            <person name="Glockner I."/>
            <person name="Freese H.M."/>
            <person name="Klenk H.P."/>
            <person name="Overmann J."/>
            <person name="Kaster A.K."/>
            <person name="Rohde M."/>
            <person name="Wiegand S."/>
            <person name="Jogler C."/>
        </authorList>
    </citation>
    <scope>NUCLEOTIDE SEQUENCE [LARGE SCALE GENOMIC DNA]</scope>
    <source>
        <strain evidence="3 4">NH11</strain>
    </source>
</reference>
<name>A0A1P8WM58_9PLAN</name>
<keyword evidence="1" id="KW-0732">Signal</keyword>
<evidence type="ECO:0000313" key="3">
    <source>
        <dbReference type="EMBL" id="APZ95134.1"/>
    </source>
</evidence>
<protein>
    <recommendedName>
        <fullName evidence="2">SbsA Ig-like domain-containing protein</fullName>
    </recommendedName>
</protein>
<dbReference type="Pfam" id="PF13205">
    <property type="entry name" value="Big_5"/>
    <property type="match status" value="1"/>
</dbReference>
<evidence type="ECO:0000256" key="1">
    <source>
        <dbReference type="ARBA" id="ARBA00022729"/>
    </source>
</evidence>
<dbReference type="KEGG" id="fmr:Fuma_04789"/>